<feature type="binding site" evidence="16">
    <location>
        <position position="285"/>
    </location>
    <ligand>
        <name>substrate</name>
    </ligand>
</feature>
<dbReference type="Pfam" id="PF01872">
    <property type="entry name" value="RibD_C"/>
    <property type="match status" value="1"/>
</dbReference>
<evidence type="ECO:0000256" key="12">
    <source>
        <dbReference type="ARBA" id="ARBA00049861"/>
    </source>
</evidence>
<evidence type="ECO:0000256" key="16">
    <source>
        <dbReference type="PIRSR" id="PIRSR006769-2"/>
    </source>
</evidence>
<feature type="binding site" evidence="16">
    <location>
        <position position="148"/>
    </location>
    <ligand>
        <name>NADP(+)</name>
        <dbReference type="ChEBI" id="CHEBI:58349"/>
    </ligand>
</feature>
<evidence type="ECO:0000256" key="11">
    <source>
        <dbReference type="ARBA" id="ARBA00023268"/>
    </source>
</evidence>
<evidence type="ECO:0000256" key="2">
    <source>
        <dbReference type="ARBA" id="ARBA00004882"/>
    </source>
</evidence>
<comment type="pathway">
    <text evidence="3 14">Cofactor biosynthesis; riboflavin biosynthesis; 5-amino-6-(D-ribitylamino)uracil from GTP: step 3/4.</text>
</comment>
<comment type="function">
    <text evidence="1 14">Converts 2,5-diamino-6-(ribosylamino)-4(3h)-pyrimidinone 5'-phosphate into 5-amino-6-(ribosylamino)-2,4(1h,3h)-pyrimidinedione 5'-phosphate.</text>
</comment>
<evidence type="ECO:0000256" key="15">
    <source>
        <dbReference type="PIRSR" id="PIRSR006769-1"/>
    </source>
</evidence>
<keyword evidence="11" id="KW-0511">Multifunctional enzyme</keyword>
<dbReference type="Gene3D" id="3.40.140.10">
    <property type="entry name" value="Cytidine Deaminase, domain 2"/>
    <property type="match status" value="1"/>
</dbReference>
<dbReference type="CDD" id="cd01284">
    <property type="entry name" value="Riboflavin_deaminase-reductase"/>
    <property type="match status" value="1"/>
</dbReference>
<evidence type="ECO:0000259" key="18">
    <source>
        <dbReference type="PROSITE" id="PS51747"/>
    </source>
</evidence>
<gene>
    <name evidence="19" type="primary">ribD</name>
    <name evidence="19" type="ORF">EHS13_15230</name>
</gene>
<dbReference type="GO" id="GO:0050661">
    <property type="term" value="F:NADP binding"/>
    <property type="evidence" value="ECO:0007669"/>
    <property type="project" value="InterPro"/>
</dbReference>
<dbReference type="InterPro" id="IPR004794">
    <property type="entry name" value="Eubact_RibD"/>
</dbReference>
<dbReference type="GO" id="GO:0009231">
    <property type="term" value="P:riboflavin biosynthetic process"/>
    <property type="evidence" value="ECO:0007669"/>
    <property type="project" value="UniProtKB-UniPathway"/>
</dbReference>
<dbReference type="PANTHER" id="PTHR38011">
    <property type="entry name" value="DIHYDROFOLATE REDUCTASE FAMILY PROTEIN (AFU_ORTHOLOGUE AFUA_8G06820)"/>
    <property type="match status" value="1"/>
</dbReference>
<evidence type="ECO:0000256" key="7">
    <source>
        <dbReference type="ARBA" id="ARBA00022723"/>
    </source>
</evidence>
<organism evidence="19 20">
    <name type="scientific">Paenibacillus psychroresistens</name>
    <dbReference type="NCBI Taxonomy" id="1778678"/>
    <lineage>
        <taxon>Bacteria</taxon>
        <taxon>Bacillati</taxon>
        <taxon>Bacillota</taxon>
        <taxon>Bacilli</taxon>
        <taxon>Bacillales</taxon>
        <taxon>Paenibacillaceae</taxon>
        <taxon>Paenibacillus</taxon>
    </lineage>
</organism>
<dbReference type="InterPro" id="IPR016192">
    <property type="entry name" value="APOBEC/CMP_deaminase_Zn-bd"/>
</dbReference>
<proteinExistence type="inferred from homology"/>
<comment type="catalytic activity">
    <reaction evidence="13 14">
        <text>2,5-diamino-6-hydroxy-4-(5-phosphoribosylamino)-pyrimidine + H2O + H(+) = 5-amino-6-(5-phospho-D-ribosylamino)uracil + NH4(+)</text>
        <dbReference type="Rhea" id="RHEA:21868"/>
        <dbReference type="ChEBI" id="CHEBI:15377"/>
        <dbReference type="ChEBI" id="CHEBI:15378"/>
        <dbReference type="ChEBI" id="CHEBI:28938"/>
        <dbReference type="ChEBI" id="CHEBI:58453"/>
        <dbReference type="ChEBI" id="CHEBI:58614"/>
        <dbReference type="EC" id="3.5.4.26"/>
    </reaction>
</comment>
<evidence type="ECO:0000256" key="13">
    <source>
        <dbReference type="ARBA" id="ARBA00049886"/>
    </source>
</evidence>
<comment type="catalytic activity">
    <reaction evidence="12 14">
        <text>5-amino-6-(5-phospho-D-ribitylamino)uracil + NADP(+) = 5-amino-6-(5-phospho-D-ribosylamino)uracil + NADPH + H(+)</text>
        <dbReference type="Rhea" id="RHEA:17845"/>
        <dbReference type="ChEBI" id="CHEBI:15378"/>
        <dbReference type="ChEBI" id="CHEBI:57783"/>
        <dbReference type="ChEBI" id="CHEBI:58349"/>
        <dbReference type="ChEBI" id="CHEBI:58421"/>
        <dbReference type="ChEBI" id="CHEBI:58453"/>
        <dbReference type="EC" id="1.1.1.193"/>
    </reaction>
</comment>
<feature type="binding site" evidence="16">
    <location>
        <position position="164"/>
    </location>
    <ligand>
        <name>NADP(+)</name>
        <dbReference type="ChEBI" id="CHEBI:58349"/>
    </ligand>
</feature>
<dbReference type="EC" id="1.1.1.193" evidence="14"/>
<dbReference type="AlphaFoldDB" id="A0A6B8RZ19"/>
<keyword evidence="6 14" id="KW-0686">Riboflavin biosynthesis</keyword>
<keyword evidence="8 14" id="KW-0862">Zinc</keyword>
<feature type="binding site" evidence="17">
    <location>
        <position position="78"/>
    </location>
    <ligand>
        <name>Zn(2+)</name>
        <dbReference type="ChEBI" id="CHEBI:29105"/>
        <note>catalytic</note>
    </ligand>
</feature>
<keyword evidence="20" id="KW-1185">Reference proteome</keyword>
<evidence type="ECO:0000256" key="1">
    <source>
        <dbReference type="ARBA" id="ARBA00002151"/>
    </source>
</evidence>
<feature type="binding site" evidence="16">
    <location>
        <position position="178"/>
    </location>
    <ligand>
        <name>substrate</name>
    </ligand>
</feature>
<comment type="cofactor">
    <cofactor evidence="14 17">
        <name>Zn(2+)</name>
        <dbReference type="ChEBI" id="CHEBI:29105"/>
    </cofactor>
    <text evidence="14 17">Binds 1 zinc ion.</text>
</comment>
<dbReference type="Gene3D" id="3.40.430.10">
    <property type="entry name" value="Dihydrofolate Reductase, subunit A"/>
    <property type="match status" value="1"/>
</dbReference>
<feature type="active site" description="Proton donor" evidence="15">
    <location>
        <position position="46"/>
    </location>
</feature>
<dbReference type="InterPro" id="IPR011549">
    <property type="entry name" value="RibD_C"/>
</dbReference>
<dbReference type="UniPathway" id="UPA00275">
    <property type="reaction ID" value="UER00401"/>
</dbReference>
<feature type="binding site" evidence="16">
    <location>
        <position position="190"/>
    </location>
    <ligand>
        <name>NADP(+)</name>
        <dbReference type="ChEBI" id="CHEBI:58349"/>
    </ligand>
</feature>
<evidence type="ECO:0000256" key="9">
    <source>
        <dbReference type="ARBA" id="ARBA00022857"/>
    </source>
</evidence>
<protein>
    <recommendedName>
        <fullName evidence="14">Riboflavin biosynthesis protein RibD</fullName>
    </recommendedName>
    <domain>
        <recommendedName>
            <fullName evidence="14">Diaminohydroxyphosphoribosylaminopyrimidine deaminase</fullName>
            <shortName evidence="14">DRAP deaminase</shortName>
            <ecNumber evidence="14">3.5.4.26</ecNumber>
        </recommendedName>
        <alternativeName>
            <fullName evidence="14">Riboflavin-specific deaminase</fullName>
        </alternativeName>
    </domain>
    <domain>
        <recommendedName>
            <fullName evidence="14">5-amino-6-(5-phosphoribosylamino)uracil reductase</fullName>
            <ecNumber evidence="14">1.1.1.193</ecNumber>
        </recommendedName>
        <alternativeName>
            <fullName evidence="14">HTP reductase</fullName>
        </alternativeName>
    </domain>
</protein>
<accession>A0A6B8RZ19</accession>
<dbReference type="GO" id="GO:0008703">
    <property type="term" value="F:5-amino-6-(5-phosphoribosylamino)uracil reductase activity"/>
    <property type="evidence" value="ECO:0007669"/>
    <property type="project" value="UniProtKB-EC"/>
</dbReference>
<dbReference type="InterPro" id="IPR002734">
    <property type="entry name" value="RibDG_C"/>
</dbReference>
<dbReference type="PIRSF" id="PIRSF006769">
    <property type="entry name" value="RibD"/>
    <property type="match status" value="1"/>
</dbReference>
<keyword evidence="10 14" id="KW-0560">Oxidoreductase</keyword>
<keyword evidence="9 14" id="KW-0521">NADP</keyword>
<feature type="binding site" evidence="16">
    <location>
        <position position="162"/>
    </location>
    <ligand>
        <name>substrate</name>
    </ligand>
</feature>
<reference evidence="20" key="1">
    <citation type="submission" date="2018-11" db="EMBL/GenBank/DDBJ databases">
        <title>Complete genome sequence of Paenibacillus sp. ML311-T8.</title>
        <authorList>
            <person name="Nam Y.-D."/>
            <person name="Kang J."/>
            <person name="Chung W.-H."/>
            <person name="Park Y.S."/>
        </authorList>
    </citation>
    <scope>NUCLEOTIDE SEQUENCE [LARGE SCALE GENOMIC DNA]</scope>
    <source>
        <strain evidence="20">ML311-T8</strain>
    </source>
</reference>
<evidence type="ECO:0000313" key="19">
    <source>
        <dbReference type="EMBL" id="QGR00109.1"/>
    </source>
</evidence>
<feature type="domain" description="CMP/dCMP-type deaminase" evidence="18">
    <location>
        <begin position="1"/>
        <end position="117"/>
    </location>
</feature>
<comment type="similarity">
    <text evidence="4 14">In the N-terminal section; belongs to the cytidine and deoxycytidylate deaminase family.</text>
</comment>
<dbReference type="SUPFAM" id="SSF53927">
    <property type="entry name" value="Cytidine deaminase-like"/>
    <property type="match status" value="1"/>
</dbReference>
<evidence type="ECO:0000256" key="14">
    <source>
        <dbReference type="PIRNR" id="PIRNR006769"/>
    </source>
</evidence>
<dbReference type="PROSITE" id="PS51747">
    <property type="entry name" value="CYT_DCMP_DEAMINASES_2"/>
    <property type="match status" value="1"/>
</dbReference>
<feature type="binding site" evidence="16">
    <location>
        <position position="198"/>
    </location>
    <ligand>
        <name>substrate</name>
    </ligand>
</feature>
<feature type="binding site" evidence="17">
    <location>
        <position position="69"/>
    </location>
    <ligand>
        <name>Zn(2+)</name>
        <dbReference type="ChEBI" id="CHEBI:29105"/>
        <note>catalytic</note>
    </ligand>
</feature>
<keyword evidence="7 14" id="KW-0479">Metal-binding</keyword>
<feature type="binding site" evidence="16">
    <location>
        <position position="216"/>
    </location>
    <ligand>
        <name>NADP(+)</name>
        <dbReference type="ChEBI" id="CHEBI:58349"/>
    </ligand>
</feature>
<evidence type="ECO:0000256" key="4">
    <source>
        <dbReference type="ARBA" id="ARBA00005259"/>
    </source>
</evidence>
<feature type="binding site" evidence="16">
    <location>
        <position position="201"/>
    </location>
    <ligand>
        <name>substrate</name>
    </ligand>
</feature>
<comment type="pathway">
    <text evidence="2 14">Cofactor biosynthesis; riboflavin biosynthesis; 5-amino-6-(D-ribitylamino)uracil from GTP: step 2/4.</text>
</comment>
<dbReference type="KEGG" id="ppsc:EHS13_15230"/>
<name>A0A6B8RZ19_9BACL</name>
<dbReference type="InterPro" id="IPR016193">
    <property type="entry name" value="Cytidine_deaminase-like"/>
</dbReference>
<dbReference type="NCBIfam" id="TIGR00227">
    <property type="entry name" value="ribD_Cterm"/>
    <property type="match status" value="1"/>
</dbReference>
<feature type="binding site" evidence="16">
    <location>
        <position position="194"/>
    </location>
    <ligand>
        <name>NADP(+)</name>
        <dbReference type="ChEBI" id="CHEBI:58349"/>
    </ligand>
</feature>
<evidence type="ECO:0000256" key="5">
    <source>
        <dbReference type="ARBA" id="ARBA00007417"/>
    </source>
</evidence>
<evidence type="ECO:0000313" key="20">
    <source>
        <dbReference type="Proteomes" id="UP000426246"/>
    </source>
</evidence>
<evidence type="ECO:0000256" key="8">
    <source>
        <dbReference type="ARBA" id="ARBA00022833"/>
    </source>
</evidence>
<dbReference type="EMBL" id="CP034235">
    <property type="protein sequence ID" value="QGR00109.1"/>
    <property type="molecule type" value="Genomic_DNA"/>
</dbReference>
<dbReference type="EC" id="3.5.4.26" evidence="14"/>
<dbReference type="NCBIfam" id="TIGR00326">
    <property type="entry name" value="eubact_ribD"/>
    <property type="match status" value="1"/>
</dbReference>
<dbReference type="InterPro" id="IPR002125">
    <property type="entry name" value="CMP_dCMP_dom"/>
</dbReference>
<evidence type="ECO:0000256" key="10">
    <source>
        <dbReference type="ARBA" id="ARBA00023002"/>
    </source>
</evidence>
<feature type="binding site" evidence="16">
    <location>
        <begin position="287"/>
        <end position="293"/>
    </location>
    <ligand>
        <name>NADP(+)</name>
        <dbReference type="ChEBI" id="CHEBI:58349"/>
    </ligand>
</feature>
<dbReference type="SUPFAM" id="SSF53597">
    <property type="entry name" value="Dihydrofolate reductase-like"/>
    <property type="match status" value="1"/>
</dbReference>
<dbReference type="InterPro" id="IPR050765">
    <property type="entry name" value="Riboflavin_Biosynth_HTPR"/>
</dbReference>
<dbReference type="InterPro" id="IPR024072">
    <property type="entry name" value="DHFR-like_dom_sf"/>
</dbReference>
<dbReference type="PANTHER" id="PTHR38011:SF7">
    <property type="entry name" value="2,5-DIAMINO-6-RIBOSYLAMINO-4(3H)-PYRIMIDINONE 5'-PHOSPHATE REDUCTASE"/>
    <property type="match status" value="1"/>
</dbReference>
<dbReference type="Proteomes" id="UP000426246">
    <property type="component" value="Chromosome"/>
</dbReference>
<feature type="binding site" evidence="17">
    <location>
        <position position="44"/>
    </location>
    <ligand>
        <name>Zn(2+)</name>
        <dbReference type="ChEBI" id="CHEBI:29105"/>
        <note>catalytic</note>
    </ligand>
</feature>
<evidence type="ECO:0000256" key="3">
    <source>
        <dbReference type="ARBA" id="ARBA00004910"/>
    </source>
</evidence>
<keyword evidence="14 19" id="KW-0378">Hydrolase</keyword>
<evidence type="ECO:0000256" key="6">
    <source>
        <dbReference type="ARBA" id="ARBA00022619"/>
    </source>
</evidence>
<dbReference type="OrthoDB" id="9800865at2"/>
<dbReference type="Pfam" id="PF00383">
    <property type="entry name" value="dCMP_cyt_deam_1"/>
    <property type="match status" value="1"/>
</dbReference>
<dbReference type="PROSITE" id="PS00903">
    <property type="entry name" value="CYT_DCMP_DEAMINASES_1"/>
    <property type="match status" value="1"/>
</dbReference>
<comment type="similarity">
    <text evidence="5 14">In the C-terminal section; belongs to the HTP reductase family.</text>
</comment>
<dbReference type="GO" id="GO:0008270">
    <property type="term" value="F:zinc ion binding"/>
    <property type="evidence" value="ECO:0007669"/>
    <property type="project" value="InterPro"/>
</dbReference>
<sequence>MRIALQLARGATGQTGVNPMVGCVIVKDGAVIGMGAHLKMGTGHAEVQALNMAGANVEGSTVYVTLEPCSHHGLTPPCCDRLIAENVKRVVVACTDPNPRVAGTGITRLREHGIEVQLGILEREAIDLNEKFNKFISTRMPFVTLKTASTLDGKIASKTGDSRWITNDQSRAFVHTLRHQHQAIMVGVDTVVVDNPKLTTRLSVAALDPIRIIIDSKLRTPPTASALEQAGRTIVVTTDEAPEDKLEKLLEAGAEILKAGAGPRVDLRDAMKQLAAQEIGSILLEGGGRLNGAMLEQKLIDKCYLFYAGKIIGGDNAPSNFSFGGFEKMSEAVWLDRLKLEQFGYDWCVIGYPQYQGGGS</sequence>
<dbReference type="GO" id="GO:0008835">
    <property type="term" value="F:diaminohydroxyphosphoribosylaminopyrimidine deaminase activity"/>
    <property type="evidence" value="ECO:0007669"/>
    <property type="project" value="UniProtKB-EC"/>
</dbReference>
<evidence type="ECO:0000256" key="17">
    <source>
        <dbReference type="PIRSR" id="PIRSR006769-3"/>
    </source>
</evidence>